<feature type="region of interest" description="Disordered" evidence="1">
    <location>
        <begin position="15"/>
        <end position="36"/>
    </location>
</feature>
<name>A0A699USN0_TANCI</name>
<feature type="region of interest" description="Disordered" evidence="1">
    <location>
        <begin position="81"/>
        <end position="101"/>
    </location>
</feature>
<proteinExistence type="predicted"/>
<sequence length="101" mass="10848">DLDCDEQVIIVPSYPSHNIQGTEPKDTSGDEVDDFPLNSADEIFQKELTSLKGKEQRATSDAESLGLGFANDAEELQKRASAKTVPLGSIPVPTGSNLVPY</sequence>
<dbReference type="AlphaFoldDB" id="A0A699USN0"/>
<accession>A0A699USN0</accession>
<gene>
    <name evidence="2" type="ORF">Tci_897072</name>
</gene>
<reference evidence="2" key="1">
    <citation type="journal article" date="2019" name="Sci. Rep.">
        <title>Draft genome of Tanacetum cinerariifolium, the natural source of mosquito coil.</title>
        <authorList>
            <person name="Yamashiro T."/>
            <person name="Shiraishi A."/>
            <person name="Satake H."/>
            <person name="Nakayama K."/>
        </authorList>
    </citation>
    <scope>NUCLEOTIDE SEQUENCE</scope>
</reference>
<comment type="caution">
    <text evidence="2">The sequence shown here is derived from an EMBL/GenBank/DDBJ whole genome shotgun (WGS) entry which is preliminary data.</text>
</comment>
<feature type="non-terminal residue" evidence="2">
    <location>
        <position position="1"/>
    </location>
</feature>
<evidence type="ECO:0000313" key="2">
    <source>
        <dbReference type="EMBL" id="GFD25103.1"/>
    </source>
</evidence>
<protein>
    <submittedName>
        <fullName evidence="2">Uncharacterized protein</fullName>
    </submittedName>
</protein>
<evidence type="ECO:0000256" key="1">
    <source>
        <dbReference type="SAM" id="MobiDB-lite"/>
    </source>
</evidence>
<organism evidence="2">
    <name type="scientific">Tanacetum cinerariifolium</name>
    <name type="common">Dalmatian daisy</name>
    <name type="synonym">Chrysanthemum cinerariifolium</name>
    <dbReference type="NCBI Taxonomy" id="118510"/>
    <lineage>
        <taxon>Eukaryota</taxon>
        <taxon>Viridiplantae</taxon>
        <taxon>Streptophyta</taxon>
        <taxon>Embryophyta</taxon>
        <taxon>Tracheophyta</taxon>
        <taxon>Spermatophyta</taxon>
        <taxon>Magnoliopsida</taxon>
        <taxon>eudicotyledons</taxon>
        <taxon>Gunneridae</taxon>
        <taxon>Pentapetalae</taxon>
        <taxon>asterids</taxon>
        <taxon>campanulids</taxon>
        <taxon>Asterales</taxon>
        <taxon>Asteraceae</taxon>
        <taxon>Asteroideae</taxon>
        <taxon>Anthemideae</taxon>
        <taxon>Anthemidinae</taxon>
        <taxon>Tanacetum</taxon>
    </lineage>
</organism>
<dbReference type="EMBL" id="BKCJ011357945">
    <property type="protein sequence ID" value="GFD25103.1"/>
    <property type="molecule type" value="Genomic_DNA"/>
</dbReference>